<dbReference type="RefSeq" id="WP_086782376.1">
    <property type="nucleotide sequence ID" value="NZ_JAGIOO010000001.1"/>
</dbReference>
<dbReference type="EMBL" id="JAGIOO010000001">
    <property type="protein sequence ID" value="MBP2479356.1"/>
    <property type="molecule type" value="Genomic_DNA"/>
</dbReference>
<feature type="transmembrane region" description="Helical" evidence="1">
    <location>
        <begin position="300"/>
        <end position="323"/>
    </location>
</feature>
<dbReference type="Pfam" id="PF01757">
    <property type="entry name" value="Acyl_transf_3"/>
    <property type="match status" value="1"/>
</dbReference>
<dbReference type="InterPro" id="IPR002656">
    <property type="entry name" value="Acyl_transf_3_dom"/>
</dbReference>
<dbReference type="PANTHER" id="PTHR23028">
    <property type="entry name" value="ACETYLTRANSFERASE"/>
    <property type="match status" value="1"/>
</dbReference>
<keyword evidence="1" id="KW-0472">Membrane</keyword>
<feature type="transmembrane region" description="Helical" evidence="1">
    <location>
        <begin position="49"/>
        <end position="73"/>
    </location>
</feature>
<feature type="transmembrane region" description="Helical" evidence="1">
    <location>
        <begin position="215"/>
        <end position="236"/>
    </location>
</feature>
<name>A0ABS5AS15_9PSEU</name>
<evidence type="ECO:0000256" key="1">
    <source>
        <dbReference type="SAM" id="Phobius"/>
    </source>
</evidence>
<gene>
    <name evidence="3" type="ORF">JOF53_008228</name>
</gene>
<feature type="transmembrane region" description="Helical" evidence="1">
    <location>
        <begin position="144"/>
        <end position="166"/>
    </location>
</feature>
<keyword evidence="1" id="KW-0812">Transmembrane</keyword>
<organism evidence="3 4">
    <name type="scientific">Crossiella equi</name>
    <dbReference type="NCBI Taxonomy" id="130796"/>
    <lineage>
        <taxon>Bacteria</taxon>
        <taxon>Bacillati</taxon>
        <taxon>Actinomycetota</taxon>
        <taxon>Actinomycetes</taxon>
        <taxon>Pseudonocardiales</taxon>
        <taxon>Pseudonocardiaceae</taxon>
        <taxon>Crossiella</taxon>
    </lineage>
</organism>
<protein>
    <submittedName>
        <fullName evidence="3">Peptidoglycan/LPS O-acetylase OafA/YrhL</fullName>
    </submittedName>
</protein>
<feature type="transmembrane region" description="Helical" evidence="1">
    <location>
        <begin position="243"/>
        <end position="259"/>
    </location>
</feature>
<feature type="transmembrane region" description="Helical" evidence="1">
    <location>
        <begin position="173"/>
        <end position="195"/>
    </location>
</feature>
<proteinExistence type="predicted"/>
<evidence type="ECO:0000259" key="2">
    <source>
        <dbReference type="Pfam" id="PF01757"/>
    </source>
</evidence>
<feature type="domain" description="Acyltransferase 3" evidence="2">
    <location>
        <begin position="18"/>
        <end position="362"/>
    </location>
</feature>
<accession>A0ABS5AS15</accession>
<evidence type="ECO:0000313" key="4">
    <source>
        <dbReference type="Proteomes" id="UP001519363"/>
    </source>
</evidence>
<feature type="transmembrane region" description="Helical" evidence="1">
    <location>
        <begin position="94"/>
        <end position="114"/>
    </location>
</feature>
<feature type="transmembrane region" description="Helical" evidence="1">
    <location>
        <begin position="21"/>
        <end position="37"/>
    </location>
</feature>
<feature type="transmembrane region" description="Helical" evidence="1">
    <location>
        <begin position="343"/>
        <end position="366"/>
    </location>
</feature>
<feature type="transmembrane region" description="Helical" evidence="1">
    <location>
        <begin position="265"/>
        <end position="288"/>
    </location>
</feature>
<comment type="caution">
    <text evidence="3">The sequence shown here is derived from an EMBL/GenBank/DDBJ whole genome shotgun (WGS) entry which is preliminary data.</text>
</comment>
<evidence type="ECO:0000313" key="3">
    <source>
        <dbReference type="EMBL" id="MBP2479356.1"/>
    </source>
</evidence>
<keyword evidence="4" id="KW-1185">Reference proteome</keyword>
<reference evidence="3 4" key="1">
    <citation type="submission" date="2021-03" db="EMBL/GenBank/DDBJ databases">
        <title>Sequencing the genomes of 1000 actinobacteria strains.</title>
        <authorList>
            <person name="Klenk H.-P."/>
        </authorList>
    </citation>
    <scope>NUCLEOTIDE SEQUENCE [LARGE SCALE GENOMIC DNA]</scope>
    <source>
        <strain evidence="3 4">DSM 44580</strain>
    </source>
</reference>
<dbReference type="PANTHER" id="PTHR23028:SF53">
    <property type="entry name" value="ACYL_TRANSF_3 DOMAIN-CONTAINING PROTEIN"/>
    <property type="match status" value="1"/>
</dbReference>
<sequence length="394" mass="44116">MTRPQTARPDQANPDLPSLTGLRFITMLPVFLAHASFETWFDNDEVNGIFLYGMGTFAAVMVSFFFVLTGFVMTWSRRPKDTPRRFWRRRLVRVVPSHLVTYLIAVALMLWAGATLNPTAVFTQVFLLQAWVPDPAYFDTGNSVTWSLSADMAFYALFPALVLVVERIREDRLWLWMVPPVVVIMALPAVGLTLLPETPEMPLGGVSVSQYWLVFFNPLARLLECLLGMLLARVILSGRWVGIKPWLPAVALFAVYLAGQPLPFLYQLNALTLVPVLLLVGAVAQADLTGRRTYLSGRRMVYLGELSFGFYLMHNLVLKYGHLAFGTTMVDGEPETVNFSTPVGILMVLLFFLASMLAAWLLHTLVEKPIVRAWSKPRSLRKSTPVAQPAPAQP</sequence>
<dbReference type="InterPro" id="IPR050879">
    <property type="entry name" value="Acyltransferase_3"/>
</dbReference>
<keyword evidence="1" id="KW-1133">Transmembrane helix</keyword>
<dbReference type="Proteomes" id="UP001519363">
    <property type="component" value="Unassembled WGS sequence"/>
</dbReference>